<gene>
    <name evidence="2" type="ORF">E5676_scaffold322G00100</name>
</gene>
<organism evidence="2 3">
    <name type="scientific">Cucumis melo var. makuwa</name>
    <name type="common">Oriental melon</name>
    <dbReference type="NCBI Taxonomy" id="1194695"/>
    <lineage>
        <taxon>Eukaryota</taxon>
        <taxon>Viridiplantae</taxon>
        <taxon>Streptophyta</taxon>
        <taxon>Embryophyta</taxon>
        <taxon>Tracheophyta</taxon>
        <taxon>Spermatophyta</taxon>
        <taxon>Magnoliopsida</taxon>
        <taxon>eudicotyledons</taxon>
        <taxon>Gunneridae</taxon>
        <taxon>Pentapetalae</taxon>
        <taxon>rosids</taxon>
        <taxon>fabids</taxon>
        <taxon>Cucurbitales</taxon>
        <taxon>Cucurbitaceae</taxon>
        <taxon>Benincaseae</taxon>
        <taxon>Cucumis</taxon>
    </lineage>
</organism>
<feature type="region of interest" description="Disordered" evidence="1">
    <location>
        <begin position="413"/>
        <end position="447"/>
    </location>
</feature>
<feature type="compositionally biased region" description="Polar residues" evidence="1">
    <location>
        <begin position="135"/>
        <end position="166"/>
    </location>
</feature>
<dbReference type="SUPFAM" id="SSF53098">
    <property type="entry name" value="Ribonuclease H-like"/>
    <property type="match status" value="1"/>
</dbReference>
<dbReference type="PANTHER" id="PTHR42648">
    <property type="entry name" value="TRANSPOSASE, PUTATIVE-RELATED"/>
    <property type="match status" value="1"/>
</dbReference>
<dbReference type="Gene3D" id="3.30.420.10">
    <property type="entry name" value="Ribonuclease H-like superfamily/Ribonuclease H"/>
    <property type="match status" value="1"/>
</dbReference>
<dbReference type="InterPro" id="IPR012337">
    <property type="entry name" value="RNaseH-like_sf"/>
</dbReference>
<sequence length="597" mass="67035">MGQPSPTVQPSHPFGHPPLHSPPIGTRQQPTELSNLYNNANLSVEPLQQPFFYRNGADQLHNRLGIEAGKSSAPSGYGHSYVCGLGINQTYRRAVFENNDKPILVCEYGKMQWHTKNQCWKLHGWPLRGNKRFSNEQQNSGRTDVRETASTSQSTSPIASRTSSPTLSAIAQSGMSQSLGLISVDGKNLWILDSGATNHSSKITHELHCKAIFLPESVSFQDLSSGRTIATTRHSRGLYILDDNTSTSRIVHQNSWAYTPQQNGVAERKNCHLLEVAHSLMLSTSLPSYHWGDAILTAAHLIDRIPSCILHLQTPLECLKESYPSTRLVSEVSLRVFGCIAYVHNFGLNHTKFTPRAQAWESVSEESNNTFKLIEPIPSIVSNIDPHPIILPTDQVPWKTYYRRNLRKEVGSLTSQPSVPIQDFECPRDQEKDSGDETERKGTRSYTKHSISNYVSRENLSPQFRAFTASLDSTIISKDIHIALECLEWKNAIMGEMKALEKNNTWEICTLPMGHKPVGCKWVFTLKYKAVGTLDRHKTRSSRGGLHEPRLTLKSSLVHRSKKQSVVARSSAEAEYRATSLRICEEIWLQKVLSDLY</sequence>
<feature type="region of interest" description="Disordered" evidence="1">
    <location>
        <begin position="1"/>
        <end position="30"/>
    </location>
</feature>
<dbReference type="EMBL" id="SSTD01003209">
    <property type="protein sequence ID" value="TYK26951.1"/>
    <property type="molecule type" value="Genomic_DNA"/>
</dbReference>
<dbReference type="PANTHER" id="PTHR42648:SF31">
    <property type="entry name" value="RNA-DIRECTED DNA POLYMERASE"/>
    <property type="match status" value="1"/>
</dbReference>
<dbReference type="InterPro" id="IPR036397">
    <property type="entry name" value="RNaseH_sf"/>
</dbReference>
<evidence type="ECO:0000256" key="1">
    <source>
        <dbReference type="SAM" id="MobiDB-lite"/>
    </source>
</evidence>
<feature type="compositionally biased region" description="Polar residues" evidence="1">
    <location>
        <begin position="1"/>
        <end position="10"/>
    </location>
</feature>
<comment type="caution">
    <text evidence="2">The sequence shown here is derived from an EMBL/GenBank/DDBJ whole genome shotgun (WGS) entry which is preliminary data.</text>
</comment>
<name>A0A5D3DTA5_CUCMM</name>
<evidence type="ECO:0000313" key="2">
    <source>
        <dbReference type="EMBL" id="TYK26951.1"/>
    </source>
</evidence>
<protein>
    <recommendedName>
        <fullName evidence="4">Beta-galactosidase</fullName>
    </recommendedName>
</protein>
<evidence type="ECO:0008006" key="4">
    <source>
        <dbReference type="Google" id="ProtNLM"/>
    </source>
</evidence>
<feature type="compositionally biased region" description="Basic and acidic residues" evidence="1">
    <location>
        <begin position="425"/>
        <end position="442"/>
    </location>
</feature>
<dbReference type="GO" id="GO:0003676">
    <property type="term" value="F:nucleic acid binding"/>
    <property type="evidence" value="ECO:0007669"/>
    <property type="project" value="InterPro"/>
</dbReference>
<dbReference type="InterPro" id="IPR039537">
    <property type="entry name" value="Retrotran_Ty1/copia-like"/>
</dbReference>
<accession>A0A5D3DTA5</accession>
<evidence type="ECO:0000313" key="3">
    <source>
        <dbReference type="Proteomes" id="UP000321947"/>
    </source>
</evidence>
<feature type="region of interest" description="Disordered" evidence="1">
    <location>
        <begin position="131"/>
        <end position="166"/>
    </location>
</feature>
<dbReference type="AlphaFoldDB" id="A0A5D3DTA5"/>
<dbReference type="Proteomes" id="UP000321947">
    <property type="component" value="Unassembled WGS sequence"/>
</dbReference>
<proteinExistence type="predicted"/>
<reference evidence="2 3" key="1">
    <citation type="submission" date="2019-08" db="EMBL/GenBank/DDBJ databases">
        <title>Draft genome sequences of two oriental melons (Cucumis melo L. var makuwa).</title>
        <authorList>
            <person name="Kwon S.-Y."/>
        </authorList>
    </citation>
    <scope>NUCLEOTIDE SEQUENCE [LARGE SCALE GENOMIC DNA]</scope>
    <source>
        <strain evidence="3">cv. Chang Bougi</strain>
        <tissue evidence="2">Leaf</tissue>
    </source>
</reference>